<feature type="transmembrane region" description="Helical" evidence="6">
    <location>
        <begin position="463"/>
        <end position="488"/>
    </location>
</feature>
<evidence type="ECO:0000313" key="8">
    <source>
        <dbReference type="Proteomes" id="UP000886847"/>
    </source>
</evidence>
<keyword evidence="3 6" id="KW-0812">Transmembrane</keyword>
<name>A0A9D1W081_9FIRM</name>
<proteinExistence type="predicted"/>
<feature type="transmembrane region" description="Helical" evidence="6">
    <location>
        <begin position="120"/>
        <end position="139"/>
    </location>
</feature>
<dbReference type="InterPro" id="IPR002797">
    <property type="entry name" value="Polysacc_synth"/>
</dbReference>
<keyword evidence="2" id="KW-1003">Cell membrane</keyword>
<keyword evidence="4 6" id="KW-1133">Transmembrane helix</keyword>
<feature type="transmembrane region" description="Helical" evidence="6">
    <location>
        <begin position="376"/>
        <end position="394"/>
    </location>
</feature>
<dbReference type="PANTHER" id="PTHR30250">
    <property type="entry name" value="PST FAMILY PREDICTED COLANIC ACID TRANSPORTER"/>
    <property type="match status" value="1"/>
</dbReference>
<dbReference type="GO" id="GO:0005886">
    <property type="term" value="C:plasma membrane"/>
    <property type="evidence" value="ECO:0007669"/>
    <property type="project" value="UniProtKB-SubCell"/>
</dbReference>
<evidence type="ECO:0000256" key="1">
    <source>
        <dbReference type="ARBA" id="ARBA00004651"/>
    </source>
</evidence>
<dbReference type="EMBL" id="DXEW01000008">
    <property type="protein sequence ID" value="HIX50071.1"/>
    <property type="molecule type" value="Genomic_DNA"/>
</dbReference>
<keyword evidence="5 6" id="KW-0472">Membrane</keyword>
<reference evidence="7" key="1">
    <citation type="journal article" date="2021" name="PeerJ">
        <title>Extensive microbial diversity within the chicken gut microbiome revealed by metagenomics and culture.</title>
        <authorList>
            <person name="Gilroy R."/>
            <person name="Ravi A."/>
            <person name="Getino M."/>
            <person name="Pursley I."/>
            <person name="Horton D.L."/>
            <person name="Alikhan N.F."/>
            <person name="Baker D."/>
            <person name="Gharbi K."/>
            <person name="Hall N."/>
            <person name="Watson M."/>
            <person name="Adriaenssens E.M."/>
            <person name="Foster-Nyarko E."/>
            <person name="Jarju S."/>
            <person name="Secka A."/>
            <person name="Antonio M."/>
            <person name="Oren A."/>
            <person name="Chaudhuri R.R."/>
            <person name="La Ragione R."/>
            <person name="Hildebrand F."/>
            <person name="Pallen M.J."/>
        </authorList>
    </citation>
    <scope>NUCLEOTIDE SEQUENCE</scope>
    <source>
        <strain evidence="7">2189</strain>
    </source>
</reference>
<protein>
    <submittedName>
        <fullName evidence="7">Oligosaccharide flippase family protein</fullName>
    </submittedName>
</protein>
<evidence type="ECO:0000256" key="6">
    <source>
        <dbReference type="SAM" id="Phobius"/>
    </source>
</evidence>
<dbReference type="PANTHER" id="PTHR30250:SF21">
    <property type="entry name" value="LIPID II FLIPPASE MURJ"/>
    <property type="match status" value="1"/>
</dbReference>
<comment type="subcellular location">
    <subcellularLocation>
        <location evidence="1">Cell membrane</location>
        <topology evidence="1">Multi-pass membrane protein</topology>
    </subcellularLocation>
</comment>
<feature type="transmembrane region" description="Helical" evidence="6">
    <location>
        <begin position="274"/>
        <end position="293"/>
    </location>
</feature>
<dbReference type="InterPro" id="IPR050833">
    <property type="entry name" value="Poly_Biosynth_Transport"/>
</dbReference>
<evidence type="ECO:0000256" key="2">
    <source>
        <dbReference type="ARBA" id="ARBA00022475"/>
    </source>
</evidence>
<feature type="transmembrane region" description="Helical" evidence="6">
    <location>
        <begin position="151"/>
        <end position="172"/>
    </location>
</feature>
<feature type="transmembrane region" description="Helical" evidence="6">
    <location>
        <begin position="84"/>
        <end position="105"/>
    </location>
</feature>
<feature type="transmembrane region" description="Helical" evidence="6">
    <location>
        <begin position="236"/>
        <end position="254"/>
    </location>
</feature>
<feature type="transmembrane region" description="Helical" evidence="6">
    <location>
        <begin position="314"/>
        <end position="340"/>
    </location>
</feature>
<feature type="transmembrane region" description="Helical" evidence="6">
    <location>
        <begin position="12"/>
        <end position="30"/>
    </location>
</feature>
<feature type="transmembrane region" description="Helical" evidence="6">
    <location>
        <begin position="400"/>
        <end position="423"/>
    </location>
</feature>
<comment type="caution">
    <text evidence="7">The sequence shown here is derived from an EMBL/GenBank/DDBJ whole genome shotgun (WGS) entry which is preliminary data.</text>
</comment>
<accession>A0A9D1W081</accession>
<evidence type="ECO:0000256" key="3">
    <source>
        <dbReference type="ARBA" id="ARBA00022692"/>
    </source>
</evidence>
<feature type="transmembrane region" description="Helical" evidence="6">
    <location>
        <begin position="42"/>
        <end position="63"/>
    </location>
</feature>
<gene>
    <name evidence="7" type="ORF">H9851_02195</name>
</gene>
<evidence type="ECO:0000256" key="5">
    <source>
        <dbReference type="ARBA" id="ARBA00023136"/>
    </source>
</evidence>
<dbReference type="Pfam" id="PF01943">
    <property type="entry name" value="Polysacc_synt"/>
    <property type="match status" value="1"/>
</dbReference>
<reference evidence="7" key="2">
    <citation type="submission" date="2021-04" db="EMBL/GenBank/DDBJ databases">
        <authorList>
            <person name="Gilroy R."/>
        </authorList>
    </citation>
    <scope>NUCLEOTIDE SEQUENCE</scope>
    <source>
        <strain evidence="7">2189</strain>
    </source>
</reference>
<organism evidence="7 8">
    <name type="scientific">Candidatus Borkfalkia faecavium</name>
    <dbReference type="NCBI Taxonomy" id="2838508"/>
    <lineage>
        <taxon>Bacteria</taxon>
        <taxon>Bacillati</taxon>
        <taxon>Bacillota</taxon>
        <taxon>Clostridia</taxon>
        <taxon>Christensenellales</taxon>
        <taxon>Christensenellaceae</taxon>
        <taxon>Candidatus Borkfalkia</taxon>
    </lineage>
</organism>
<feature type="transmembrane region" description="Helical" evidence="6">
    <location>
        <begin position="346"/>
        <end position="364"/>
    </location>
</feature>
<feature type="transmembrane region" description="Helical" evidence="6">
    <location>
        <begin position="435"/>
        <end position="457"/>
    </location>
</feature>
<feature type="transmembrane region" description="Helical" evidence="6">
    <location>
        <begin position="184"/>
        <end position="205"/>
    </location>
</feature>
<dbReference type="Proteomes" id="UP000886847">
    <property type="component" value="Unassembled WGS sequence"/>
</dbReference>
<evidence type="ECO:0000256" key="4">
    <source>
        <dbReference type="ARBA" id="ARBA00022989"/>
    </source>
</evidence>
<dbReference type="AlphaFoldDB" id="A0A9D1W081"/>
<evidence type="ECO:0000313" key="7">
    <source>
        <dbReference type="EMBL" id="HIX50071.1"/>
    </source>
</evidence>
<sequence>MSKSNLYQTAAYVTAFSVAEKFFGFLYRIILSRTLGAEGMGIYQVALSVFAVLATAAASGIPLTVSRLITKYRAQKNSRAQHSVVTAALLSALCFSVPVFCILFFGHKAFDFLFSDPRCMTVLLILLPSLTFNSVYSVLRGELWGNKRFVPYCVIDLIEELCMIGAGVLLVTHMSDLFDGARRVALAVVFSYLVSFTLSVAYFFIKGGKLRDPRGQLRPLLASALPITGMRTSGSLINSAISLLLPARLIAAGFTSEQAMSEIGIAMGMSMPILSIPSTLIGSLALVMIPELAENFFRGDHTKLRENIEKALKVTSLIACLLIPPLFALGKDIGILLFSSEHGGEIIRNCCFMLFPMSLGMISNSILHSLGCEKQTCAYFFVGAAATLVCVWFLPGLVGIYALMIGLAASQVITTLLNLRLIAKKSKEKVRFCKHTLLSAVSIPPAIVFGCLLRNVLSALLPPLAAIALCGGILVIAQGLLLAVIGLAQPRWVRVLVRR</sequence>